<evidence type="ECO:0000313" key="1">
    <source>
        <dbReference type="EMBL" id="EFW02942.1"/>
    </source>
</evidence>
<dbReference type="OrthoDB" id="9794935at2"/>
<dbReference type="AlphaFoldDB" id="E7GG98"/>
<dbReference type="Proteomes" id="UP000003157">
    <property type="component" value="Unassembled WGS sequence"/>
</dbReference>
<dbReference type="RefSeq" id="WP_008790873.1">
    <property type="nucleotide sequence ID" value="NZ_AKCB01000003.1"/>
</dbReference>
<dbReference type="InterPro" id="IPR024747">
    <property type="entry name" value="Pyridox_Oxase-rel"/>
</dbReference>
<proteinExistence type="predicted"/>
<organism evidence="1 2">
    <name type="scientific">Coprobacillus cateniformis</name>
    <dbReference type="NCBI Taxonomy" id="100884"/>
    <lineage>
        <taxon>Bacteria</taxon>
        <taxon>Bacillati</taxon>
        <taxon>Bacillota</taxon>
        <taxon>Erysipelotrichia</taxon>
        <taxon>Erysipelotrichales</taxon>
        <taxon>Coprobacillaceae</taxon>
        <taxon>Coprobacillus</taxon>
    </lineage>
</organism>
<dbReference type="HOGENOM" id="CLU_067890_2_2_9"/>
<accession>E7GG98</accession>
<dbReference type="eggNOG" id="COG3467">
    <property type="taxonomic scope" value="Bacteria"/>
</dbReference>
<gene>
    <name evidence="1" type="ORF">HMPREF9488_03791</name>
</gene>
<evidence type="ECO:0000313" key="2">
    <source>
        <dbReference type="Proteomes" id="UP000003157"/>
    </source>
</evidence>
<dbReference type="GeneID" id="78231361"/>
<dbReference type="InterPro" id="IPR012349">
    <property type="entry name" value="Split_barrel_FMN-bd"/>
</dbReference>
<name>E7GG98_9FIRM</name>
<sequence length="208" mass="24590">MKTELIKQYTENLLNIYTKELLKNCDYDYILVLNNQEESQVINNILYTNYQDFYKRDYLKYSIPPIRKPRKLLTYNDGFNILNKVDYGTLAISSKVPYCTSLNHFVVDGHIYFHCGHTGYKLEGLNQLVCYNVVDDLGIHKEVFTHNHQSVHIYGFLKEVKENKKALLEAFLQRFTPGFTKNLNDQMIQNSMLLEIDIIHMNVKKHFH</sequence>
<dbReference type="Pfam" id="PF12900">
    <property type="entry name" value="Pyridox_ox_2"/>
    <property type="match status" value="1"/>
</dbReference>
<dbReference type="Gene3D" id="2.30.110.10">
    <property type="entry name" value="Electron Transport, Fmn-binding Protein, Chain A"/>
    <property type="match status" value="1"/>
</dbReference>
<dbReference type="EMBL" id="ADKX01000054">
    <property type="protein sequence ID" value="EFW02942.1"/>
    <property type="molecule type" value="Genomic_DNA"/>
</dbReference>
<keyword evidence="2" id="KW-1185">Reference proteome</keyword>
<dbReference type="SUPFAM" id="SSF50475">
    <property type="entry name" value="FMN-binding split barrel"/>
    <property type="match status" value="1"/>
</dbReference>
<protein>
    <submittedName>
        <fullName evidence="1">Uncharacterized protein</fullName>
    </submittedName>
</protein>
<dbReference type="STRING" id="100884.GCA_000269565_03607"/>
<reference evidence="1 2" key="1">
    <citation type="submission" date="2010-12" db="EMBL/GenBank/DDBJ databases">
        <title>The Genome Sequence of Coprobacillus sp. strain 29_1.</title>
        <authorList>
            <consortium name="The Broad Institute Genome Sequencing Platform"/>
            <person name="Earl A."/>
            <person name="Ward D."/>
            <person name="Feldgarden M."/>
            <person name="Gevers D."/>
            <person name="Daigneault M."/>
            <person name="Sibley C.D."/>
            <person name="White A."/>
            <person name="Strauss J."/>
            <person name="Allen-Vercoe E."/>
            <person name="Young S.K."/>
            <person name="Zeng Q."/>
            <person name="Gargeya S."/>
            <person name="Fitzgerald M."/>
            <person name="Haas B."/>
            <person name="Abouelleil A."/>
            <person name="Alvarado L."/>
            <person name="Arachchi H.M."/>
            <person name="Berlin A."/>
            <person name="Brown A."/>
            <person name="Chapman S.B."/>
            <person name="Chen Z."/>
            <person name="Dunbar C."/>
            <person name="Freedman E."/>
            <person name="Gearin G."/>
            <person name="Gellesch M."/>
            <person name="Goldberg J."/>
            <person name="Griggs A."/>
            <person name="Gujja S."/>
            <person name="Heilman E."/>
            <person name="Heiman D."/>
            <person name="Howarth C."/>
            <person name="Larson L."/>
            <person name="Lui A."/>
            <person name="MacDonald P.J.P."/>
            <person name="Mehta T."/>
            <person name="Montmayeur A."/>
            <person name="Murphy C."/>
            <person name="Neiman D."/>
            <person name="Pearson M."/>
            <person name="Priest M."/>
            <person name="Roberts A."/>
            <person name="Saif S."/>
            <person name="Shea T."/>
            <person name="Shenoy N."/>
            <person name="Sisk P."/>
            <person name="Stolte C."/>
            <person name="Sykes S."/>
            <person name="White J."/>
            <person name="Yandava C."/>
            <person name="Nusbaum C."/>
            <person name="Birren B."/>
        </authorList>
    </citation>
    <scope>NUCLEOTIDE SEQUENCE [LARGE SCALE GENOMIC DNA]</scope>
    <source>
        <strain evidence="1 2">29_1</strain>
    </source>
</reference>
<comment type="caution">
    <text evidence="1">The sequence shown here is derived from an EMBL/GenBank/DDBJ whole genome shotgun (WGS) entry which is preliminary data.</text>
</comment>